<evidence type="ECO:0000313" key="3">
    <source>
        <dbReference type="EMBL" id="TQQ80241.1"/>
    </source>
</evidence>
<keyword evidence="4" id="KW-1185">Reference proteome</keyword>
<dbReference type="OrthoDB" id="331021at2157"/>
<dbReference type="EMBL" id="SESI01000002">
    <property type="protein sequence ID" value="TQQ80241.1"/>
    <property type="molecule type" value="Genomic_DNA"/>
</dbReference>
<name>A0A544QMU9_9EURY</name>
<organism evidence="3 4">
    <name type="scientific">Halonotius roseus</name>
    <dbReference type="NCBI Taxonomy" id="2511997"/>
    <lineage>
        <taxon>Archaea</taxon>
        <taxon>Methanobacteriati</taxon>
        <taxon>Methanobacteriota</taxon>
        <taxon>Stenosarchaea group</taxon>
        <taxon>Halobacteria</taxon>
        <taxon>Halobacteriales</taxon>
        <taxon>Haloferacaceae</taxon>
        <taxon>Halonotius</taxon>
    </lineage>
</organism>
<keyword evidence="1" id="KW-0812">Transmembrane</keyword>
<comment type="caution">
    <text evidence="3">The sequence shown here is derived from an EMBL/GenBank/DDBJ whole genome shotgun (WGS) entry which is preliminary data.</text>
</comment>
<dbReference type="RefSeq" id="WP_142443363.1">
    <property type="nucleotide sequence ID" value="NZ_SESI01000002.1"/>
</dbReference>
<gene>
    <name evidence="3" type="ORF">EWF95_07020</name>
</gene>
<dbReference type="InterPro" id="IPR055768">
    <property type="entry name" value="DUF7344"/>
</dbReference>
<evidence type="ECO:0000259" key="2">
    <source>
        <dbReference type="Pfam" id="PF24035"/>
    </source>
</evidence>
<protein>
    <submittedName>
        <fullName evidence="3">ArsR family transcriptional regulator</fullName>
    </submittedName>
</protein>
<accession>A0A544QMU9</accession>
<feature type="transmembrane region" description="Helical" evidence="1">
    <location>
        <begin position="122"/>
        <end position="143"/>
    </location>
</feature>
<dbReference type="Gene3D" id="1.10.10.10">
    <property type="entry name" value="Winged helix-like DNA-binding domain superfamily/Winged helix DNA-binding domain"/>
    <property type="match status" value="1"/>
</dbReference>
<feature type="domain" description="DUF7344" evidence="2">
    <location>
        <begin position="17"/>
        <end position="96"/>
    </location>
</feature>
<dbReference type="AlphaFoldDB" id="A0A544QMU9"/>
<dbReference type="Proteomes" id="UP000315385">
    <property type="component" value="Unassembled WGS sequence"/>
</dbReference>
<sequence>MSTDPPASEELSQDLVFDILSNTRRRMVLYYLREYGAPASVQEIAERIAALENEIPPEELSRQQQKRVYVSLYQTHLPKLHEAGIIEYDDAEGMVSLTDRALEIDTYLTPTSESTYPWQLHYLVLAAIGGILFVPASLGVPVFAAIPTLPLGIMLMLSFAVSAAIQYWQHTQRQQSLPAELLEGGDK</sequence>
<proteinExistence type="predicted"/>
<feature type="transmembrane region" description="Helical" evidence="1">
    <location>
        <begin position="149"/>
        <end position="168"/>
    </location>
</feature>
<reference evidence="3 4" key="1">
    <citation type="submission" date="2019-02" db="EMBL/GenBank/DDBJ databases">
        <title>Halonotius sp. a new haloqrchaeon isolated from saline water.</title>
        <authorList>
            <person name="Duran-Viseras A."/>
            <person name="Sanchez-Porro C."/>
            <person name="Ventosa A."/>
        </authorList>
    </citation>
    <scope>NUCLEOTIDE SEQUENCE [LARGE SCALE GENOMIC DNA]</scope>
    <source>
        <strain evidence="3 4">F9-27</strain>
    </source>
</reference>
<dbReference type="InterPro" id="IPR036388">
    <property type="entry name" value="WH-like_DNA-bd_sf"/>
</dbReference>
<evidence type="ECO:0000313" key="4">
    <source>
        <dbReference type="Proteomes" id="UP000315385"/>
    </source>
</evidence>
<evidence type="ECO:0000256" key="1">
    <source>
        <dbReference type="SAM" id="Phobius"/>
    </source>
</evidence>
<dbReference type="Pfam" id="PF24035">
    <property type="entry name" value="DUF7344"/>
    <property type="match status" value="1"/>
</dbReference>
<keyword evidence="1" id="KW-1133">Transmembrane helix</keyword>
<keyword evidence="1" id="KW-0472">Membrane</keyword>